<dbReference type="Proteomes" id="UP001155110">
    <property type="component" value="Unassembled WGS sequence"/>
</dbReference>
<protein>
    <recommendedName>
        <fullName evidence="3">DUF1353 domain-containing protein</fullName>
    </recommendedName>
</protein>
<dbReference type="AlphaFoldDB" id="A0AAW5P6J4"/>
<reference evidence="1" key="1">
    <citation type="submission" date="2022-08" db="EMBL/GenBank/DDBJ databases">
        <title>Genomic Encyclopedia of Type Strains, Phase V (KMG-V): Genome sequencing to study the core and pangenomes of soil and plant-associated prokaryotes.</title>
        <authorList>
            <person name="Whitman W."/>
        </authorList>
    </citation>
    <scope>NUCLEOTIDE SEQUENCE</scope>
    <source>
        <strain evidence="1">SP3002</strain>
    </source>
</reference>
<accession>A0AAW5P6J4</accession>
<gene>
    <name evidence="1" type="ORF">GGP99_001625</name>
</gene>
<dbReference type="RefSeq" id="WP_259258168.1">
    <property type="nucleotide sequence ID" value="NZ_JANTZM010000007.1"/>
</dbReference>
<sequence>MPSKLGLSFRISDDRKYLVVDEETTVAWTYQGVTYRRTIPEGYRCKPGVWSETILILSLLGRPYALHRAMALHDYLYDEIEDRPEDAVPRVVADAAIAADPEDPKWLRQCAYGVVRVLGVFAWLGGT</sequence>
<evidence type="ECO:0000313" key="2">
    <source>
        <dbReference type="Proteomes" id="UP001155110"/>
    </source>
</evidence>
<comment type="caution">
    <text evidence="1">The sequence shown here is derived from an EMBL/GenBank/DDBJ whole genome shotgun (WGS) entry which is preliminary data.</text>
</comment>
<name>A0AAW5P6J4_9BACT</name>
<evidence type="ECO:0000313" key="1">
    <source>
        <dbReference type="EMBL" id="MCS4157661.1"/>
    </source>
</evidence>
<proteinExistence type="predicted"/>
<evidence type="ECO:0008006" key="3">
    <source>
        <dbReference type="Google" id="ProtNLM"/>
    </source>
</evidence>
<dbReference type="EMBL" id="JANTZM010000007">
    <property type="protein sequence ID" value="MCS4157661.1"/>
    <property type="molecule type" value="Genomic_DNA"/>
</dbReference>
<organism evidence="1 2">
    <name type="scientific">Salinibacter ruber</name>
    <dbReference type="NCBI Taxonomy" id="146919"/>
    <lineage>
        <taxon>Bacteria</taxon>
        <taxon>Pseudomonadati</taxon>
        <taxon>Rhodothermota</taxon>
        <taxon>Rhodothermia</taxon>
        <taxon>Rhodothermales</taxon>
        <taxon>Salinibacteraceae</taxon>
        <taxon>Salinibacter</taxon>
    </lineage>
</organism>